<reference evidence="3" key="1">
    <citation type="journal article" date="2021" name="Genome Biol. Evol.">
        <title>A High-Quality Reference Genome for a Parasitic Bivalve with Doubly Uniparental Inheritance (Bivalvia: Unionida).</title>
        <authorList>
            <person name="Smith C.H."/>
        </authorList>
    </citation>
    <scope>NUCLEOTIDE SEQUENCE</scope>
    <source>
        <strain evidence="3">CHS0354</strain>
    </source>
</reference>
<dbReference type="PRINTS" id="PR01874">
    <property type="entry name" value="DNAREPAIRADA"/>
</dbReference>
<dbReference type="GO" id="GO:0140664">
    <property type="term" value="F:ATP-dependent DNA damage sensor activity"/>
    <property type="evidence" value="ECO:0007669"/>
    <property type="project" value="InterPro"/>
</dbReference>
<dbReference type="InterPro" id="IPR014774">
    <property type="entry name" value="KaiC-like_dom"/>
</dbReference>
<dbReference type="GO" id="GO:0005829">
    <property type="term" value="C:cytosol"/>
    <property type="evidence" value="ECO:0007669"/>
    <property type="project" value="TreeGrafter"/>
</dbReference>
<evidence type="ECO:0000256" key="1">
    <source>
        <dbReference type="ARBA" id="ARBA00022723"/>
    </source>
</evidence>
<protein>
    <recommendedName>
        <fullName evidence="2">RecA family profile 1 domain-containing protein</fullName>
    </recommendedName>
</protein>
<reference evidence="3" key="2">
    <citation type="journal article" date="2021" name="Genome Biol. Evol.">
        <title>Developing a high-quality reference genome for a parasitic bivalve with doubly uniparental inheritance (Bivalvia: Unionida).</title>
        <authorList>
            <person name="Smith C.H."/>
        </authorList>
    </citation>
    <scope>NUCLEOTIDE SEQUENCE</scope>
    <source>
        <strain evidence="3">CHS0354</strain>
        <tissue evidence="3">Mantle</tissue>
    </source>
</reference>
<dbReference type="Proteomes" id="UP001195483">
    <property type="component" value="Unassembled WGS sequence"/>
</dbReference>
<dbReference type="InterPro" id="IPR020588">
    <property type="entry name" value="RecA_ATP-bd"/>
</dbReference>
<dbReference type="GO" id="GO:0005524">
    <property type="term" value="F:ATP binding"/>
    <property type="evidence" value="ECO:0007669"/>
    <property type="project" value="InterPro"/>
</dbReference>
<dbReference type="Pfam" id="PF06745">
    <property type="entry name" value="ATPase"/>
    <property type="match status" value="1"/>
</dbReference>
<evidence type="ECO:0000313" key="3">
    <source>
        <dbReference type="EMBL" id="KAK3606855.1"/>
    </source>
</evidence>
<dbReference type="PANTHER" id="PTHR32472">
    <property type="entry name" value="DNA REPAIR PROTEIN RADA"/>
    <property type="match status" value="1"/>
</dbReference>
<proteinExistence type="predicted"/>
<keyword evidence="4" id="KW-1185">Reference proteome</keyword>
<dbReference type="GO" id="GO:0000725">
    <property type="term" value="P:recombinational repair"/>
    <property type="evidence" value="ECO:0007669"/>
    <property type="project" value="TreeGrafter"/>
</dbReference>
<dbReference type="SUPFAM" id="SSF52540">
    <property type="entry name" value="P-loop containing nucleoside triphosphate hydrolases"/>
    <property type="match status" value="1"/>
</dbReference>
<dbReference type="InterPro" id="IPR041166">
    <property type="entry name" value="Rubredoxin_2"/>
</dbReference>
<gene>
    <name evidence="3" type="ORF">CHS0354_018449</name>
</gene>
<dbReference type="PANTHER" id="PTHR32472:SF10">
    <property type="entry name" value="DNA REPAIR PROTEIN RADA-LIKE PROTEIN"/>
    <property type="match status" value="1"/>
</dbReference>
<name>A0AAE0WB13_9BIVA</name>
<dbReference type="InterPro" id="IPR027417">
    <property type="entry name" value="P-loop_NTPase"/>
</dbReference>
<dbReference type="GO" id="GO:0003677">
    <property type="term" value="F:DNA binding"/>
    <property type="evidence" value="ECO:0007669"/>
    <property type="project" value="InterPro"/>
</dbReference>
<dbReference type="EMBL" id="JAEAOA010001141">
    <property type="protein sequence ID" value="KAK3606855.1"/>
    <property type="molecule type" value="Genomic_DNA"/>
</dbReference>
<dbReference type="Pfam" id="PF18073">
    <property type="entry name" value="Zn_ribbon_LapB"/>
    <property type="match status" value="1"/>
</dbReference>
<accession>A0AAE0WB13</accession>
<comment type="caution">
    <text evidence="3">The sequence shown here is derived from an EMBL/GenBank/DDBJ whole genome shotgun (WGS) entry which is preliminary data.</text>
</comment>
<evidence type="ECO:0000259" key="2">
    <source>
        <dbReference type="PROSITE" id="PS50162"/>
    </source>
</evidence>
<dbReference type="Gene3D" id="3.40.50.300">
    <property type="entry name" value="P-loop containing nucleotide triphosphate hydrolases"/>
    <property type="match status" value="2"/>
</dbReference>
<sequence length="310" mass="33462">MAKEKHVYTCTECGAASLKWTGKCAQCGSWDTLTEHVYRQPASGTEPTEVTARPLAEIPFESSHQLWETGVSQFDRVLGGGIVASSVGLLGGTPGVGKSTLILQMMSRIGKLGKRVLYVSGEESESQIKLRSLRLGISEDNITLLASGGRRRHSVRETAAMMHRCAKSGGPALLLIGHVTKEGTIAGPKVLEHLVDYVIYMETAAEPVYRYLYPVKNRYGSLQETGIFKMTAKGLAEVQNLNRLFNLTQASALPGLAYFAAFEGSRMIVSEVQALVTPESKSFALGRQTVLTAAACSCSRRLSKNISAST</sequence>
<reference evidence="3" key="3">
    <citation type="submission" date="2023-05" db="EMBL/GenBank/DDBJ databases">
        <authorList>
            <person name="Smith C.H."/>
        </authorList>
    </citation>
    <scope>NUCLEOTIDE SEQUENCE</scope>
    <source>
        <strain evidence="3">CHS0354</strain>
        <tissue evidence="3">Mantle</tissue>
    </source>
</reference>
<organism evidence="3 4">
    <name type="scientific">Potamilus streckersoni</name>
    <dbReference type="NCBI Taxonomy" id="2493646"/>
    <lineage>
        <taxon>Eukaryota</taxon>
        <taxon>Metazoa</taxon>
        <taxon>Spiralia</taxon>
        <taxon>Lophotrochozoa</taxon>
        <taxon>Mollusca</taxon>
        <taxon>Bivalvia</taxon>
        <taxon>Autobranchia</taxon>
        <taxon>Heteroconchia</taxon>
        <taxon>Palaeoheterodonta</taxon>
        <taxon>Unionida</taxon>
        <taxon>Unionoidea</taxon>
        <taxon>Unionidae</taxon>
        <taxon>Ambleminae</taxon>
        <taxon>Lampsilini</taxon>
        <taxon>Potamilus</taxon>
    </lineage>
</organism>
<dbReference type="PROSITE" id="PS50162">
    <property type="entry name" value="RECA_2"/>
    <property type="match status" value="1"/>
</dbReference>
<feature type="domain" description="RecA family profile 1" evidence="2">
    <location>
        <begin position="63"/>
        <end position="142"/>
    </location>
</feature>
<dbReference type="AlphaFoldDB" id="A0AAE0WB13"/>
<dbReference type="GO" id="GO:0046872">
    <property type="term" value="F:metal ion binding"/>
    <property type="evidence" value="ECO:0007669"/>
    <property type="project" value="UniProtKB-KW"/>
</dbReference>
<keyword evidence="1" id="KW-0479">Metal-binding</keyword>
<evidence type="ECO:0000313" key="4">
    <source>
        <dbReference type="Proteomes" id="UP001195483"/>
    </source>
</evidence>